<sequence>MSIKVAVPVKDESLEIVTRTGRAPFFAIFEFDGNEFKLLGLNENTHAGEHEHEHGHQEEHTADEVEHHHKHVKASKVDDCDYIVVRALGPNMEDALKLAGVKIIKVSKKDGEKAPEVLEKVKEQLK</sequence>
<dbReference type="EMBL" id="CP027432">
    <property type="protein sequence ID" value="QCI28834.1"/>
    <property type="molecule type" value="Genomic_DNA"/>
</dbReference>
<dbReference type="InterPro" id="IPR036105">
    <property type="entry name" value="DiNase_FeMo-co_biosyn_sf"/>
</dbReference>
<dbReference type="EMBL" id="RJVK01000003">
    <property type="protein sequence ID" value="ROR39421.1"/>
    <property type="molecule type" value="Genomic_DNA"/>
</dbReference>
<dbReference type="InterPro" id="IPR003731">
    <property type="entry name" value="Di-Nase_FeMo-co_biosynth"/>
</dbReference>
<feature type="domain" description="Dinitrogenase iron-molybdenum cofactor biosynthesis" evidence="2">
    <location>
        <begin position="19"/>
        <end position="122"/>
    </location>
</feature>
<dbReference type="Proteomes" id="UP000298805">
    <property type="component" value="Chromosome"/>
</dbReference>
<dbReference type="PANTHER" id="PTHR33937:SF5">
    <property type="entry name" value="IRON-MOLYBDENUM COFACTOR-BINDING PROTEIN"/>
    <property type="match status" value="1"/>
</dbReference>
<dbReference type="Pfam" id="PF02579">
    <property type="entry name" value="Nitro_FeMo-Co"/>
    <property type="match status" value="1"/>
</dbReference>
<reference evidence="6" key="1">
    <citation type="submission" date="2018-03" db="EMBL/GenBank/DDBJ databases">
        <title>A comparative analysis of the Nautiliaceae.</title>
        <authorList>
            <person name="Grosche A."/>
            <person name="Smedile F."/>
            <person name="Vetriani C."/>
        </authorList>
    </citation>
    <scope>NUCLEOTIDE SEQUENCE [LARGE SCALE GENOMIC DNA]</scope>
    <source>
        <strain evidence="6">TB6</strain>
    </source>
</reference>
<reference evidence="4 5" key="2">
    <citation type="submission" date="2018-11" db="EMBL/GenBank/DDBJ databases">
        <title>Genomic Encyclopedia of Type Strains, Phase IV (KMG-IV): sequencing the most valuable type-strain genomes for metagenomic binning, comparative biology and taxonomic classification.</title>
        <authorList>
            <person name="Goeker M."/>
        </authorList>
    </citation>
    <scope>NUCLEOTIDE SEQUENCE [LARGE SCALE GENOMIC DNA]</scope>
    <source>
        <strain evidence="4 5">DSM 27783</strain>
    </source>
</reference>
<evidence type="ECO:0000259" key="2">
    <source>
        <dbReference type="Pfam" id="PF02579"/>
    </source>
</evidence>
<evidence type="ECO:0000313" key="3">
    <source>
        <dbReference type="EMBL" id="QCI28834.1"/>
    </source>
</evidence>
<evidence type="ECO:0000313" key="4">
    <source>
        <dbReference type="EMBL" id="ROR39421.1"/>
    </source>
</evidence>
<dbReference type="AlphaFoldDB" id="A0AAJ4RC27"/>
<feature type="compositionally biased region" description="Basic and acidic residues" evidence="1">
    <location>
        <begin position="46"/>
        <end position="67"/>
    </location>
</feature>
<dbReference type="Gene3D" id="3.30.420.130">
    <property type="entry name" value="Dinitrogenase iron-molybdenum cofactor biosynthesis domain"/>
    <property type="match status" value="1"/>
</dbReference>
<reference evidence="3" key="3">
    <citation type="submission" date="2019-06" db="EMBL/GenBank/DDBJ databases">
        <title>A comparative analysis of the Nautiliaceae.</title>
        <authorList>
            <person name="Grosche A."/>
            <person name="Smedile F."/>
            <person name="Vetriani C."/>
        </authorList>
    </citation>
    <scope>NUCLEOTIDE SEQUENCE</scope>
    <source>
        <strain evidence="3">TB6</strain>
    </source>
</reference>
<evidence type="ECO:0000313" key="5">
    <source>
        <dbReference type="Proteomes" id="UP000272781"/>
    </source>
</evidence>
<dbReference type="InterPro" id="IPR051840">
    <property type="entry name" value="NifX/NifY_domain"/>
</dbReference>
<dbReference type="Proteomes" id="UP000272781">
    <property type="component" value="Unassembled WGS sequence"/>
</dbReference>
<accession>A0AAJ4RC27</accession>
<dbReference type="RefSeq" id="WP_123352756.1">
    <property type="nucleotide sequence ID" value="NZ_CP027432.2"/>
</dbReference>
<name>A0AAJ4RC27_9BACT</name>
<evidence type="ECO:0000256" key="1">
    <source>
        <dbReference type="SAM" id="MobiDB-lite"/>
    </source>
</evidence>
<organism evidence="4 5">
    <name type="scientific">Caminibacter pacificus</name>
    <dbReference type="NCBI Taxonomy" id="1424653"/>
    <lineage>
        <taxon>Bacteria</taxon>
        <taxon>Pseudomonadati</taxon>
        <taxon>Campylobacterota</taxon>
        <taxon>Epsilonproteobacteria</taxon>
        <taxon>Nautiliales</taxon>
        <taxon>Nautiliaceae</taxon>
        <taxon>Caminibacter</taxon>
    </lineage>
</organism>
<proteinExistence type="predicted"/>
<evidence type="ECO:0000313" key="6">
    <source>
        <dbReference type="Proteomes" id="UP000298805"/>
    </source>
</evidence>
<dbReference type="SUPFAM" id="SSF53146">
    <property type="entry name" value="Nitrogenase accessory factor-like"/>
    <property type="match status" value="1"/>
</dbReference>
<dbReference type="PANTHER" id="PTHR33937">
    <property type="entry name" value="IRON-MOLYBDENUM PROTEIN-RELATED-RELATED"/>
    <property type="match status" value="1"/>
</dbReference>
<protein>
    <submittedName>
        <fullName evidence="3">Dinitrogenase iron-molybdenum cofactor</fullName>
    </submittedName>
    <submittedName>
        <fullName evidence="4">Fe-Mo cluster-binding NifX family protein</fullName>
    </submittedName>
</protein>
<gene>
    <name evidence="3" type="ORF">C6V80_07585</name>
    <name evidence="4" type="ORF">EDC58_1361</name>
</gene>
<feature type="region of interest" description="Disordered" evidence="1">
    <location>
        <begin position="44"/>
        <end position="73"/>
    </location>
</feature>
<keyword evidence="6" id="KW-1185">Reference proteome</keyword>